<evidence type="ECO:0000313" key="5">
    <source>
        <dbReference type="EMBL" id="WVZ83269.1"/>
    </source>
</evidence>
<evidence type="ECO:0000313" key="6">
    <source>
        <dbReference type="Proteomes" id="UP001341281"/>
    </source>
</evidence>
<evidence type="ECO:0000256" key="2">
    <source>
        <dbReference type="ARBA" id="ARBA00022840"/>
    </source>
</evidence>
<dbReference type="EMBL" id="CP144751">
    <property type="protein sequence ID" value="WVZ83269.1"/>
    <property type="molecule type" value="Genomic_DNA"/>
</dbReference>
<evidence type="ECO:0000259" key="4">
    <source>
        <dbReference type="PROSITE" id="PS50011"/>
    </source>
</evidence>
<feature type="transmembrane region" description="Helical" evidence="3">
    <location>
        <begin position="151"/>
        <end position="174"/>
    </location>
</feature>
<keyword evidence="1" id="KW-0547">Nucleotide-binding</keyword>
<name>A0AAQ3U1F6_PASNO</name>
<keyword evidence="6" id="KW-1185">Reference proteome</keyword>
<proteinExistence type="predicted"/>
<dbReference type="InterPro" id="IPR011009">
    <property type="entry name" value="Kinase-like_dom_sf"/>
</dbReference>
<organism evidence="5 6">
    <name type="scientific">Paspalum notatum var. saurae</name>
    <dbReference type="NCBI Taxonomy" id="547442"/>
    <lineage>
        <taxon>Eukaryota</taxon>
        <taxon>Viridiplantae</taxon>
        <taxon>Streptophyta</taxon>
        <taxon>Embryophyta</taxon>
        <taxon>Tracheophyta</taxon>
        <taxon>Spermatophyta</taxon>
        <taxon>Magnoliopsida</taxon>
        <taxon>Liliopsida</taxon>
        <taxon>Poales</taxon>
        <taxon>Poaceae</taxon>
        <taxon>PACMAD clade</taxon>
        <taxon>Panicoideae</taxon>
        <taxon>Andropogonodae</taxon>
        <taxon>Paspaleae</taxon>
        <taxon>Paspalinae</taxon>
        <taxon>Paspalum</taxon>
    </lineage>
</organism>
<keyword evidence="3" id="KW-0812">Transmembrane</keyword>
<dbReference type="Pfam" id="PF00069">
    <property type="entry name" value="Pkinase"/>
    <property type="match status" value="1"/>
</dbReference>
<keyword evidence="3" id="KW-0472">Membrane</keyword>
<dbReference type="PANTHER" id="PTHR27005:SF162">
    <property type="entry name" value="OS11G0691500 PROTEIN"/>
    <property type="match status" value="1"/>
</dbReference>
<dbReference type="GO" id="GO:0007166">
    <property type="term" value="P:cell surface receptor signaling pathway"/>
    <property type="evidence" value="ECO:0007669"/>
    <property type="project" value="InterPro"/>
</dbReference>
<sequence>MEVCKGSPDLMSSLKMDHSIELRAAQGYQEEIPSFVVCLVFSLLQLGHMILKYLKISTLTNIPDGRMYKFKQEDLKGVGGFTKRVGQRTYPMVFDWAIRSDGPCLLTPDGSGTSAKSTASACLSAHSYCINATQGSGYLCKCSKGYKGNPYIIDGCTTIIVPVLMASLAITLLLTRKRREQLNRNGGDLLKSLAGIKFYTETELWKITNRYSEPIGGGYFGKGDDHRRRSCQQVAVKCSVAKEEARRRQRTLGHDGPAQEQDKSWKDMFVNEITFQFQIRHANVVRLLGCCLETDVPILVFEFVSNGSLHDKLHGAYYDKQPGTTLRLPKRLDIAIGSAEALSHMHSHGEYRHVHGDIKPANILLDADLNAKVSDLGSSKLLSADKYAKDVAADGNYADPVYYKTGRFTVCKDRARDRRAPAAILRAVPADMKAGLAVKKTAKEA</sequence>
<dbReference type="PANTHER" id="PTHR27005">
    <property type="entry name" value="WALL-ASSOCIATED RECEPTOR KINASE-LIKE 21"/>
    <property type="match status" value="1"/>
</dbReference>
<dbReference type="InterPro" id="IPR045274">
    <property type="entry name" value="WAK-like"/>
</dbReference>
<protein>
    <recommendedName>
        <fullName evidence="4">Protein kinase domain-containing protein</fullName>
    </recommendedName>
</protein>
<keyword evidence="3" id="KW-1133">Transmembrane helix</keyword>
<feature type="domain" description="Protein kinase" evidence="4">
    <location>
        <begin position="209"/>
        <end position="445"/>
    </location>
</feature>
<dbReference type="PROSITE" id="PS50011">
    <property type="entry name" value="PROTEIN_KINASE_DOM"/>
    <property type="match status" value="1"/>
</dbReference>
<evidence type="ECO:0000256" key="3">
    <source>
        <dbReference type="SAM" id="Phobius"/>
    </source>
</evidence>
<dbReference type="GO" id="GO:0005524">
    <property type="term" value="F:ATP binding"/>
    <property type="evidence" value="ECO:0007669"/>
    <property type="project" value="UniProtKB-KW"/>
</dbReference>
<dbReference type="GO" id="GO:0004674">
    <property type="term" value="F:protein serine/threonine kinase activity"/>
    <property type="evidence" value="ECO:0007669"/>
    <property type="project" value="TreeGrafter"/>
</dbReference>
<reference evidence="5 6" key="1">
    <citation type="submission" date="2024-02" db="EMBL/GenBank/DDBJ databases">
        <title>High-quality chromosome-scale genome assembly of Pensacola bahiagrass (Paspalum notatum Flugge var. saurae).</title>
        <authorList>
            <person name="Vega J.M."/>
            <person name="Podio M."/>
            <person name="Orjuela J."/>
            <person name="Siena L.A."/>
            <person name="Pessino S.C."/>
            <person name="Combes M.C."/>
            <person name="Mariac C."/>
            <person name="Albertini E."/>
            <person name="Pupilli F."/>
            <person name="Ortiz J.P.A."/>
            <person name="Leblanc O."/>
        </authorList>
    </citation>
    <scope>NUCLEOTIDE SEQUENCE [LARGE SCALE GENOMIC DNA]</scope>
    <source>
        <strain evidence="5">R1</strain>
        <tissue evidence="5">Leaf</tissue>
    </source>
</reference>
<dbReference type="Proteomes" id="UP001341281">
    <property type="component" value="Chromosome 07"/>
</dbReference>
<dbReference type="GO" id="GO:0005886">
    <property type="term" value="C:plasma membrane"/>
    <property type="evidence" value="ECO:0007669"/>
    <property type="project" value="TreeGrafter"/>
</dbReference>
<gene>
    <name evidence="5" type="ORF">U9M48_030435</name>
</gene>
<dbReference type="AlphaFoldDB" id="A0AAQ3U1F6"/>
<keyword evidence="2" id="KW-0067">ATP-binding</keyword>
<dbReference type="SUPFAM" id="SSF56112">
    <property type="entry name" value="Protein kinase-like (PK-like)"/>
    <property type="match status" value="1"/>
</dbReference>
<dbReference type="InterPro" id="IPR000719">
    <property type="entry name" value="Prot_kinase_dom"/>
</dbReference>
<evidence type="ECO:0000256" key="1">
    <source>
        <dbReference type="ARBA" id="ARBA00022741"/>
    </source>
</evidence>
<feature type="transmembrane region" description="Helical" evidence="3">
    <location>
        <begin position="32"/>
        <end position="51"/>
    </location>
</feature>
<dbReference type="SMART" id="SM00220">
    <property type="entry name" value="S_TKc"/>
    <property type="match status" value="1"/>
</dbReference>
<accession>A0AAQ3U1F6</accession>
<dbReference type="Gene3D" id="1.10.510.10">
    <property type="entry name" value="Transferase(Phosphotransferase) domain 1"/>
    <property type="match status" value="1"/>
</dbReference>